<keyword evidence="3" id="KW-1185">Reference proteome</keyword>
<evidence type="ECO:0000313" key="3">
    <source>
        <dbReference type="Proteomes" id="UP000007394"/>
    </source>
</evidence>
<organism evidence="2 3">
    <name type="scientific">Ignavibacterium album (strain DSM 19864 / JCM 16511 / NBRC 101810 / Mat9-16)</name>
    <dbReference type="NCBI Taxonomy" id="945713"/>
    <lineage>
        <taxon>Bacteria</taxon>
        <taxon>Pseudomonadati</taxon>
        <taxon>Ignavibacteriota</taxon>
        <taxon>Ignavibacteria</taxon>
        <taxon>Ignavibacteriales</taxon>
        <taxon>Ignavibacteriaceae</taxon>
        <taxon>Ignavibacterium</taxon>
    </lineage>
</organism>
<keyword evidence="1" id="KW-0812">Transmembrane</keyword>
<gene>
    <name evidence="2" type="ordered locus">IALB_2948</name>
</gene>
<feature type="transmembrane region" description="Helical" evidence="1">
    <location>
        <begin position="22"/>
        <end position="43"/>
    </location>
</feature>
<sequence length="45" mass="5274">MNDSLSLPNNNTSNYWLKTDVLTIPLIVNFITENHILLFFPILRK</sequence>
<reference evidence="2 3" key="1">
    <citation type="journal article" date="2012" name="Front. Microbiol.">
        <title>Complete genome of Ignavibacterium album, a metabolically versatile, flagellated, facultative anaerobe from the phylum Chlorobi.</title>
        <authorList>
            <person name="Liu Z."/>
            <person name="Frigaard N.-U."/>
            <person name="Vogl K."/>
            <person name="Iino T."/>
            <person name="Ohkuma M."/>
            <person name="Overmann J."/>
            <person name="Bryant D.A."/>
        </authorList>
    </citation>
    <scope>NUCLEOTIDE SEQUENCE [LARGE SCALE GENOMIC DNA]</scope>
    <source>
        <strain evidence="3">DSM 19864 / JCM 16511 / NBRC 101810 / Mat9-16</strain>
    </source>
</reference>
<dbReference type="AlphaFoldDB" id="I0ANU4"/>
<keyword evidence="1" id="KW-0472">Membrane</keyword>
<proteinExistence type="predicted"/>
<dbReference type="HOGENOM" id="CLU_3200807_0_0_10"/>
<evidence type="ECO:0000256" key="1">
    <source>
        <dbReference type="SAM" id="Phobius"/>
    </source>
</evidence>
<dbReference type="KEGG" id="ial:IALB_2948"/>
<name>I0ANU4_IGNAJ</name>
<dbReference type="STRING" id="945713.IALB_2948"/>
<keyword evidence="1" id="KW-1133">Transmembrane helix</keyword>
<evidence type="ECO:0000313" key="2">
    <source>
        <dbReference type="EMBL" id="AFH50651.1"/>
    </source>
</evidence>
<dbReference type="EMBL" id="CP003418">
    <property type="protein sequence ID" value="AFH50651.1"/>
    <property type="molecule type" value="Genomic_DNA"/>
</dbReference>
<dbReference type="Proteomes" id="UP000007394">
    <property type="component" value="Chromosome"/>
</dbReference>
<accession>I0ANU4</accession>
<protein>
    <submittedName>
        <fullName evidence="2">Uncharacterized protein</fullName>
    </submittedName>
</protein>